<feature type="compositionally biased region" description="Polar residues" evidence="2">
    <location>
        <begin position="340"/>
        <end position="349"/>
    </location>
</feature>
<comment type="caution">
    <text evidence="3">The sequence shown here is derived from an EMBL/GenBank/DDBJ whole genome shotgun (WGS) entry which is preliminary data.</text>
</comment>
<sequence length="562" mass="57763">MSEEKNKNLTPEQQQAADATNIQARFGATDALERISAAMKSVGLGPGSGPGGFYGKTNFEGAQLNAMLDLLEAAKPEDLESAGDALEKAVKALNDAAKELDDYVRVVEWKGVSGTEFRRFGGELAKYAYNLATFANVAGAQMKVASTGLASVRNSKPPRDTRPDPKKAQDFPPTERTADNQDYQKALKAERDRQEAINQMNRLASFYAVSEQTLATQEPPKFPPMLKADVPQPTMADGRSNVPSGSPATLQAAERHQGAPARADRDVTTAVPPRAEVLSPTPPPTNDPSVQIDTVTAPPTPTTPLGTPPAQPVTPPTNNPTGPVPPMAPGYTNPLRPTAPKTTGPQATPRTAGPTTNPVGRPGVPGGGPNPGGQRGGPIGRAGTTGQPNVMGRPTSTPGGTTGGRSPIVGRPTATGQPPVGRTGTPGRPTGQPPVGRTGTPGPAAGRGGGIVGGTPQQRAASGSTGSRIPRGTVIGGQTPAPGRGPTARPSQSGVIGANPAVGANRPTGRGTPSVNGVVGTPRRKSEGKEPEESGAARPDYLTEDEETWTPRRRGPVPPVID</sequence>
<feature type="compositionally biased region" description="Low complexity" evidence="2">
    <location>
        <begin position="392"/>
        <end position="407"/>
    </location>
</feature>
<feature type="region of interest" description="Disordered" evidence="2">
    <location>
        <begin position="149"/>
        <end position="192"/>
    </location>
</feature>
<keyword evidence="4" id="KW-1185">Reference proteome</keyword>
<evidence type="ECO:0000256" key="1">
    <source>
        <dbReference type="SAM" id="Coils"/>
    </source>
</evidence>
<evidence type="ECO:0000256" key="2">
    <source>
        <dbReference type="SAM" id="MobiDB-lite"/>
    </source>
</evidence>
<dbReference type="Proteomes" id="UP001595829">
    <property type="component" value="Unassembled WGS sequence"/>
</dbReference>
<feature type="region of interest" description="Disordered" evidence="2">
    <location>
        <begin position="1"/>
        <end position="21"/>
    </location>
</feature>
<proteinExistence type="predicted"/>
<name>A0ABV9XCY8_9ACTN</name>
<accession>A0ABV9XCY8</accession>
<protein>
    <submittedName>
        <fullName evidence="3">Uncharacterized protein</fullName>
    </submittedName>
</protein>
<gene>
    <name evidence="3" type="ORF">ACFPM3_14315</name>
</gene>
<feature type="compositionally biased region" description="Low complexity" evidence="2">
    <location>
        <begin position="353"/>
        <end position="362"/>
    </location>
</feature>
<feature type="compositionally biased region" description="Polar residues" evidence="2">
    <location>
        <begin position="8"/>
        <end position="21"/>
    </location>
</feature>
<keyword evidence="1" id="KW-0175">Coiled coil</keyword>
<feature type="compositionally biased region" description="Basic and acidic residues" evidence="2">
    <location>
        <begin position="157"/>
        <end position="169"/>
    </location>
</feature>
<evidence type="ECO:0000313" key="3">
    <source>
        <dbReference type="EMBL" id="MFC5023311.1"/>
    </source>
</evidence>
<feature type="compositionally biased region" description="Basic and acidic residues" evidence="2">
    <location>
        <begin position="253"/>
        <end position="267"/>
    </location>
</feature>
<feature type="compositionally biased region" description="Pro residues" evidence="2">
    <location>
        <begin position="298"/>
        <end position="328"/>
    </location>
</feature>
<dbReference type="RefSeq" id="WP_345688440.1">
    <property type="nucleotide sequence ID" value="NZ_BAABIT010000001.1"/>
</dbReference>
<feature type="compositionally biased region" description="Gly residues" evidence="2">
    <location>
        <begin position="363"/>
        <end position="380"/>
    </location>
</feature>
<dbReference type="EMBL" id="JBHSJD010000009">
    <property type="protein sequence ID" value="MFC5023311.1"/>
    <property type="molecule type" value="Genomic_DNA"/>
</dbReference>
<feature type="region of interest" description="Disordered" evidence="2">
    <location>
        <begin position="215"/>
        <end position="562"/>
    </location>
</feature>
<feature type="coiled-coil region" evidence="1">
    <location>
        <begin position="79"/>
        <end position="106"/>
    </location>
</feature>
<evidence type="ECO:0000313" key="4">
    <source>
        <dbReference type="Proteomes" id="UP001595829"/>
    </source>
</evidence>
<reference evidence="4" key="1">
    <citation type="journal article" date="2019" name="Int. J. Syst. Evol. Microbiol.">
        <title>The Global Catalogue of Microorganisms (GCM) 10K type strain sequencing project: providing services to taxonomists for standard genome sequencing and annotation.</title>
        <authorList>
            <consortium name="The Broad Institute Genomics Platform"/>
            <consortium name="The Broad Institute Genome Sequencing Center for Infectious Disease"/>
            <person name="Wu L."/>
            <person name="Ma J."/>
        </authorList>
    </citation>
    <scope>NUCLEOTIDE SEQUENCE [LARGE SCALE GENOMIC DNA]</scope>
    <source>
        <strain evidence="4">CGMCC 4.1648</strain>
    </source>
</reference>
<organism evidence="3 4">
    <name type="scientific">Streptomyces coeruleoprunus</name>
    <dbReference type="NCBI Taxonomy" id="285563"/>
    <lineage>
        <taxon>Bacteria</taxon>
        <taxon>Bacillati</taxon>
        <taxon>Actinomycetota</taxon>
        <taxon>Actinomycetes</taxon>
        <taxon>Kitasatosporales</taxon>
        <taxon>Streptomycetaceae</taxon>
        <taxon>Streptomyces</taxon>
    </lineage>
</organism>
<feature type="compositionally biased region" description="Low complexity" evidence="2">
    <location>
        <begin position="415"/>
        <end position="444"/>
    </location>
</feature>